<protein>
    <submittedName>
        <fullName evidence="1">Uncharacterized protein</fullName>
    </submittedName>
</protein>
<reference evidence="1 2" key="1">
    <citation type="submission" date="2012-07" db="EMBL/GenBank/DDBJ databases">
        <title>Genome sequence of Brachyspira sp. 30446, isolated from a pig with mucohaemorrhagic colitis.</title>
        <authorList>
            <person name="Rubin J.E."/>
            <person name="Fernando C."/>
            <person name="Harding J.C.S."/>
            <person name="Hill J.E."/>
        </authorList>
    </citation>
    <scope>NUCLEOTIDE SEQUENCE [LARGE SCALE GENOMIC DNA]</scope>
    <source>
        <strain evidence="1 2">30446</strain>
    </source>
</reference>
<gene>
    <name evidence="1" type="ORF">A966_06200</name>
</gene>
<accession>A0A2U4FJ34</accession>
<dbReference type="RefSeq" id="WP_008723453.1">
    <property type="nucleotide sequence ID" value="NZ_JH994111.1"/>
</dbReference>
<dbReference type="AlphaFoldDB" id="A0A2U4FJ34"/>
<evidence type="ECO:0000313" key="1">
    <source>
        <dbReference type="EMBL" id="EKV57221.1"/>
    </source>
</evidence>
<name>A0A2U4FJ34_9SPIR</name>
<dbReference type="OrthoDB" id="307537at2"/>
<organism evidence="1 2">
    <name type="scientific">Brachyspira hampsonii 30446</name>
    <dbReference type="NCBI Taxonomy" id="1289135"/>
    <lineage>
        <taxon>Bacteria</taxon>
        <taxon>Pseudomonadati</taxon>
        <taxon>Spirochaetota</taxon>
        <taxon>Spirochaetia</taxon>
        <taxon>Brachyspirales</taxon>
        <taxon>Brachyspiraceae</taxon>
        <taxon>Brachyspira</taxon>
    </lineage>
</organism>
<dbReference type="GeneID" id="66487669"/>
<dbReference type="EMBL" id="ALNZ01000023">
    <property type="protein sequence ID" value="EKV57221.1"/>
    <property type="molecule type" value="Genomic_DNA"/>
</dbReference>
<dbReference type="Proteomes" id="UP000011663">
    <property type="component" value="Unassembled WGS sequence"/>
</dbReference>
<sequence>MYDFIFNKICSYGLEKKREKIKRKIDDVNAYRELAFKDIYDAKERYNTKLNEIVNFLNGIRDEAEMNFKPIVQEELYEVAEIIRKSYDLLFSITDYNAQIKILNYKKDYHRTEINFFKRRREECYKVIKILSLSKKKDARLKWFNEANGTNVKTIDELRDLRGSYYNIDLLIDLCEKDLKNYRNIKKLREYIKMSDKKIHLLYDKVKDIDAKIEKLRETIFNYTEDYYKLHKDYLEIINKRFNIEDVFPSYNMLINKGEEVRSIANKIKLIKESREHYFDKNNLIQRNNISCKDYNNINAEYLSIDKKIKYYRKAFYLLMQNRRNAISDLYNSCFKKIVKCKNGGYLVIINEKYKDSNIFIPDLSSDKETVNK</sequence>
<proteinExistence type="predicted"/>
<dbReference type="STRING" id="1289135.A966_06200"/>
<comment type="caution">
    <text evidence="1">The sequence shown here is derived from an EMBL/GenBank/DDBJ whole genome shotgun (WGS) entry which is preliminary data.</text>
</comment>
<evidence type="ECO:0000313" key="2">
    <source>
        <dbReference type="Proteomes" id="UP000011663"/>
    </source>
</evidence>